<keyword evidence="3" id="KW-1185">Reference proteome</keyword>
<dbReference type="EMBL" id="JABELV010000006">
    <property type="protein sequence ID" value="KAG7571515.1"/>
    <property type="molecule type" value="Genomic_DNA"/>
</dbReference>
<evidence type="ECO:0000256" key="1">
    <source>
        <dbReference type="SAM" id="MobiDB-lite"/>
    </source>
</evidence>
<protein>
    <submittedName>
        <fullName evidence="2">Uncharacterized protein</fullName>
    </submittedName>
</protein>
<evidence type="ECO:0000313" key="3">
    <source>
        <dbReference type="Proteomes" id="UP000812966"/>
    </source>
</evidence>
<feature type="compositionally biased region" description="Acidic residues" evidence="1">
    <location>
        <begin position="333"/>
        <end position="344"/>
    </location>
</feature>
<gene>
    <name evidence="2" type="ORF">FFLO_00531</name>
</gene>
<feature type="compositionally biased region" description="Basic residues" evidence="1">
    <location>
        <begin position="289"/>
        <end position="301"/>
    </location>
</feature>
<dbReference type="Proteomes" id="UP000812966">
    <property type="component" value="Unassembled WGS sequence"/>
</dbReference>
<comment type="caution">
    <text evidence="2">The sequence shown here is derived from an EMBL/GenBank/DDBJ whole genome shotgun (WGS) entry which is preliminary data.</text>
</comment>
<evidence type="ECO:0000313" key="2">
    <source>
        <dbReference type="EMBL" id="KAG7571515.1"/>
    </source>
</evidence>
<feature type="compositionally biased region" description="Basic and acidic residues" evidence="1">
    <location>
        <begin position="277"/>
        <end position="288"/>
    </location>
</feature>
<reference evidence="2" key="1">
    <citation type="submission" date="2020-04" db="EMBL/GenBank/DDBJ databases">
        <title>Analysis of mating type loci in Filobasidium floriforme.</title>
        <authorList>
            <person name="Nowrousian M."/>
        </authorList>
    </citation>
    <scope>NUCLEOTIDE SEQUENCE</scope>
    <source>
        <strain evidence="2">CBS 6242</strain>
    </source>
</reference>
<dbReference type="AlphaFoldDB" id="A0A8K0JRB0"/>
<name>A0A8K0JRB0_9TREE</name>
<organism evidence="2 3">
    <name type="scientific">Filobasidium floriforme</name>
    <dbReference type="NCBI Taxonomy" id="5210"/>
    <lineage>
        <taxon>Eukaryota</taxon>
        <taxon>Fungi</taxon>
        <taxon>Dikarya</taxon>
        <taxon>Basidiomycota</taxon>
        <taxon>Agaricomycotina</taxon>
        <taxon>Tremellomycetes</taxon>
        <taxon>Filobasidiales</taxon>
        <taxon>Filobasidiaceae</taxon>
        <taxon>Filobasidium</taxon>
    </lineage>
</organism>
<sequence>MEFYKNVDIEQLQPMSSYRIVESNQRTSCTFAPWERATEGDRASIAGHGVMATRNSLLVTRLTYQIEGDLLLTCDLLQTLLQKIDSSEEAVHDEAVRQVVEMINEALKVFSRSTSLSATGLYRAFAKGKSWLIIEGSTLDKHLLFALHRMVKKTGGVKGLFVHVDPGRSGPASHFSISKIKMVNYEVVEVLAPLFVREPYPLSVETKEHHFVVEFGILAGAFVTATDATWPDWKAATATAAATQAQLRSLVPIGELSSFMIKTTVAGPLVIAGPSERVKEQSEEEKDKERKKRQAKRRAIERRRENAEQRWKDQLAKLAAEDEEDDKVKGDGEVNDDEEDELAP</sequence>
<accession>A0A8K0JRB0</accession>
<feature type="region of interest" description="Disordered" evidence="1">
    <location>
        <begin position="277"/>
        <end position="344"/>
    </location>
</feature>
<feature type="compositionally biased region" description="Basic and acidic residues" evidence="1">
    <location>
        <begin position="302"/>
        <end position="315"/>
    </location>
</feature>
<proteinExistence type="predicted"/>